<comment type="cofactor">
    <cofactor evidence="1">
        <name>pantetheine 4'-phosphate</name>
        <dbReference type="ChEBI" id="CHEBI:47942"/>
    </cofactor>
</comment>
<dbReference type="EMBL" id="CP041090">
    <property type="protein sequence ID" value="QDF36255.1"/>
    <property type="molecule type" value="Genomic_DNA"/>
</dbReference>
<accession>A0ABX5W005</accession>
<dbReference type="PANTHER" id="PTHR45527:SF1">
    <property type="entry name" value="FATTY ACID SYNTHASE"/>
    <property type="match status" value="1"/>
</dbReference>
<dbReference type="InterPro" id="IPR009081">
    <property type="entry name" value="PP-bd_ACP"/>
</dbReference>
<dbReference type="InterPro" id="IPR023213">
    <property type="entry name" value="CAT-like_dom_sf"/>
</dbReference>
<dbReference type="Proteomes" id="UP000319298">
    <property type="component" value="Chromosome"/>
</dbReference>
<proteinExistence type="predicted"/>
<reference evidence="7" key="1">
    <citation type="submission" date="2019-06" db="EMBL/GenBank/DDBJ databases">
        <title>Whole-Genome Sequence of Bradyrhizobium sp. 3 Strain 65S1MB.</title>
        <authorList>
            <person name="Bromfield E.S.P."/>
            <person name="Cloutier S."/>
            <person name="Nguyen H.D.T."/>
        </authorList>
    </citation>
    <scope>NUCLEOTIDE SEQUENCE [LARGE SCALE GENOMIC DNA]</scope>
    <source>
        <strain evidence="7">65S1MB</strain>
    </source>
</reference>
<gene>
    <name evidence="6" type="ORF">FJN17_01020</name>
</gene>
<evidence type="ECO:0000313" key="7">
    <source>
        <dbReference type="Proteomes" id="UP000319298"/>
    </source>
</evidence>
<dbReference type="InterPro" id="IPR006162">
    <property type="entry name" value="Ppantetheine_attach_site"/>
</dbReference>
<dbReference type="Gene3D" id="3.30.559.10">
    <property type="entry name" value="Chloramphenicol acetyltransferase-like domain"/>
    <property type="match status" value="2"/>
</dbReference>
<feature type="domain" description="Carrier" evidence="5">
    <location>
        <begin position="952"/>
        <end position="1027"/>
    </location>
</feature>
<dbReference type="InterPro" id="IPR036736">
    <property type="entry name" value="ACP-like_sf"/>
</dbReference>
<dbReference type="SUPFAM" id="SSF47336">
    <property type="entry name" value="ACP-like"/>
    <property type="match status" value="1"/>
</dbReference>
<evidence type="ECO:0000256" key="3">
    <source>
        <dbReference type="ARBA" id="ARBA00022553"/>
    </source>
</evidence>
<name>A0ABX5W005_9BRAD</name>
<sequence length="1300" mass="146575">MTVLGAMQGGLGAPGAPGKPDDDILAFPLSPAQRRIWLDSERRPGNPAYNASFRWSLKGPLDLSALQRSFNEIVVRHEVLRATFVSIDGQVHQQIAPSLSLLIPVTDLRNSPEAHREAEIERICAAEATRLFNLEKGPLIRVGLLRIDESQYFLMLTLHHIICDGWSIGVVMRELQRLYAAISEGRTPDLCPLSIQFPDYVVWSAEQAEKAGEEELSYWADKLRDYQPFRLKPDLAELSEFAKGAILSRLLPRSISNSLKSFNEQYGGTMYSTTLAACFATLHRCTGATDIAMWTPLARRSQTELENLVGLFVNQVAVRVDLSGDPSLRQLAARVRDDVWDALAHQAIPFENIVEALTDDQKTRGGQFCSVNFVCQRAFGGAVDSEFDFPGVQVSPIPSKSPGALFDLNFFLVERAEGWRLSLEYNADCYTAETGNMLIEGFDRILQAIAKDPDVSLSALPWIGPVSDDLVPSDDGEETSVPEVPAINETALDSSCEFPASVTQLRFWQLSRLRPDSAAFNMPASVRIAGPLSAELLQESLRVLVDRHEILRTVFKESDSELNQVVLSRAECAIHVSDLQTESRHAGFDLGELLRDEALGPFNLERGPLMRVRLLRLDPDDHVLVVTVHHIISDGWSQSILQRELWAIYEALAADRTPGLPPLSIQYADFAVWQREWLESEEANEHLAYWMKTLAGPLPVLDFPTDYAPGQRHAVRGAVERVRLPGHLVERLKARSRSANVTMYMQLLAAFAILLERYTGQHDLTIGSPSANRNSQTEPMIGPFSGPIALRFDLAKQSTLDDVLRYTSQVAMDALDHAVFPFENIMARLKMRSIKGRNPLFQFYFLYQTAFLQRREAGELAITPISSASVGNPFELQLAVIERDHEVWLNLEYDQGLFQSASIESIMSYYQLVLTEIATDPDKLVSDLKAPLVEWKQRVIAESRGGTQERHQPRNPTEAKLLMIWERLFDLPTIGIRDDFFDLGGHSLLAATLIAEIKREFDVKIDLSKLLVDRTIEQLAALVERRDHCQQSCLVPLRATGARVPLFCVHGGGGHVLAYSELAKALSNDQPVYGLASPELDGAQRAMTVDELARLYNSEIRRVQAHGPYRICGYSFGGVIALEMARQLIAEGEEVPVLVILDTSNWGYYRHLSFDERRRFWSVRIIDRVQRYYRRIAEHRLDVALSSAFFFIRKKMRLRLWTLVQRLSRFVNRPMPAQLRDNMTMFKAIAQSYEAKPLPVRIILFRSEERDPEYSLNRFLGWELVASEGVDVHDVPGDHLSFMRDPHVAKVALQLDKYLR</sequence>
<evidence type="ECO:0000256" key="2">
    <source>
        <dbReference type="ARBA" id="ARBA00022450"/>
    </source>
</evidence>
<dbReference type="PROSITE" id="PS50075">
    <property type="entry name" value="CARRIER"/>
    <property type="match status" value="1"/>
</dbReference>
<dbReference type="GO" id="GO:0016787">
    <property type="term" value="F:hydrolase activity"/>
    <property type="evidence" value="ECO:0007669"/>
    <property type="project" value="UniProtKB-KW"/>
</dbReference>
<dbReference type="InterPro" id="IPR020802">
    <property type="entry name" value="TesA-like"/>
</dbReference>
<keyword evidence="6" id="KW-0378">Hydrolase</keyword>
<dbReference type="InterPro" id="IPR001031">
    <property type="entry name" value="Thioesterase"/>
</dbReference>
<dbReference type="RefSeq" id="WP_140477505.1">
    <property type="nucleotide sequence ID" value="NZ_CP041090.2"/>
</dbReference>
<dbReference type="InterPro" id="IPR001242">
    <property type="entry name" value="Condensation_dom"/>
</dbReference>
<dbReference type="Gene3D" id="3.40.50.1820">
    <property type="entry name" value="alpha/beta hydrolase"/>
    <property type="match status" value="1"/>
</dbReference>
<protein>
    <submittedName>
        <fullName evidence="6">Alpha/beta fold hydrolase</fullName>
    </submittedName>
</protein>
<dbReference type="Gene3D" id="1.10.1200.10">
    <property type="entry name" value="ACP-like"/>
    <property type="match status" value="1"/>
</dbReference>
<dbReference type="PROSITE" id="PS00012">
    <property type="entry name" value="PHOSPHOPANTETHEINE"/>
    <property type="match status" value="1"/>
</dbReference>
<organism evidence="6 7">
    <name type="scientific">Bradyrhizobium symbiodeficiens</name>
    <dbReference type="NCBI Taxonomy" id="1404367"/>
    <lineage>
        <taxon>Bacteria</taxon>
        <taxon>Pseudomonadati</taxon>
        <taxon>Pseudomonadota</taxon>
        <taxon>Alphaproteobacteria</taxon>
        <taxon>Hyphomicrobiales</taxon>
        <taxon>Nitrobacteraceae</taxon>
        <taxon>Bradyrhizobium</taxon>
    </lineage>
</organism>
<dbReference type="Pfam" id="PF00550">
    <property type="entry name" value="PP-binding"/>
    <property type="match status" value="1"/>
</dbReference>
<feature type="region of interest" description="Disordered" evidence="4">
    <location>
        <begin position="1"/>
        <end position="20"/>
    </location>
</feature>
<dbReference type="Pfam" id="PF00975">
    <property type="entry name" value="Thioesterase"/>
    <property type="match status" value="1"/>
</dbReference>
<dbReference type="PANTHER" id="PTHR45527">
    <property type="entry name" value="NONRIBOSOMAL PEPTIDE SYNTHETASE"/>
    <property type="match status" value="1"/>
</dbReference>
<evidence type="ECO:0000259" key="5">
    <source>
        <dbReference type="PROSITE" id="PS50075"/>
    </source>
</evidence>
<dbReference type="Gene3D" id="3.30.559.30">
    <property type="entry name" value="Nonribosomal peptide synthetase, condensation domain"/>
    <property type="match status" value="2"/>
</dbReference>
<dbReference type="CDD" id="cd19531">
    <property type="entry name" value="LCL_NRPS-like"/>
    <property type="match status" value="2"/>
</dbReference>
<keyword evidence="2" id="KW-0596">Phosphopantetheine</keyword>
<keyword evidence="3" id="KW-0597">Phosphoprotein</keyword>
<dbReference type="SMART" id="SM00824">
    <property type="entry name" value="PKS_TE"/>
    <property type="match status" value="1"/>
</dbReference>
<dbReference type="SUPFAM" id="SSF53474">
    <property type="entry name" value="alpha/beta-Hydrolases"/>
    <property type="match status" value="1"/>
</dbReference>
<dbReference type="Pfam" id="PF00668">
    <property type="entry name" value="Condensation"/>
    <property type="match status" value="2"/>
</dbReference>
<keyword evidence="7" id="KW-1185">Reference proteome</keyword>
<dbReference type="InterPro" id="IPR029058">
    <property type="entry name" value="AB_hydrolase_fold"/>
</dbReference>
<evidence type="ECO:0000256" key="1">
    <source>
        <dbReference type="ARBA" id="ARBA00001957"/>
    </source>
</evidence>
<dbReference type="SUPFAM" id="SSF52777">
    <property type="entry name" value="CoA-dependent acyltransferases"/>
    <property type="match status" value="4"/>
</dbReference>
<reference evidence="6 7" key="2">
    <citation type="journal article" date="2020" name="Int. J. Syst. Evol. Microbiol.">
        <title>Description and complete genome sequences of Bradyrhizobium symbiodeficiens sp. nov., a non-symbiotic bacterium associated with legumes native to Canada.</title>
        <authorList>
            <person name="Bromfield E.S.P."/>
            <person name="Cloutier S."/>
            <person name="Nguyen H.D.T."/>
        </authorList>
    </citation>
    <scope>NUCLEOTIDE SEQUENCE [LARGE SCALE GENOMIC DNA]</scope>
    <source>
        <strain evidence="6 7">65S1MB</strain>
    </source>
</reference>
<evidence type="ECO:0000256" key="4">
    <source>
        <dbReference type="SAM" id="MobiDB-lite"/>
    </source>
</evidence>
<evidence type="ECO:0000313" key="6">
    <source>
        <dbReference type="EMBL" id="QDF36255.1"/>
    </source>
</evidence>